<evidence type="ECO:0000256" key="2">
    <source>
        <dbReference type="ARBA" id="ARBA00007494"/>
    </source>
</evidence>
<feature type="region of interest" description="Disordered" evidence="10">
    <location>
        <begin position="733"/>
        <end position="934"/>
    </location>
</feature>
<feature type="compositionally biased region" description="Acidic residues" evidence="10">
    <location>
        <begin position="87"/>
        <end position="104"/>
    </location>
</feature>
<feature type="compositionally biased region" description="Acidic residues" evidence="10">
    <location>
        <begin position="202"/>
        <end position="243"/>
    </location>
</feature>
<reference evidence="13" key="2">
    <citation type="submission" date="2025-08" db="UniProtKB">
        <authorList>
            <consortium name="RefSeq"/>
        </authorList>
    </citation>
    <scope>IDENTIFICATION</scope>
    <source>
        <strain evidence="13">MV-25-SWS-2005</strain>
        <tissue evidence="13">Whole body</tissue>
    </source>
</reference>
<feature type="binding site" evidence="9">
    <location>
        <position position="501"/>
    </location>
    <ligand>
        <name>S-adenosyl-L-methionine</name>
        <dbReference type="ChEBI" id="CHEBI:59789"/>
    </ligand>
</feature>
<dbReference type="Pfam" id="PF01189">
    <property type="entry name" value="Methyltr_RsmB-F"/>
    <property type="match status" value="1"/>
</dbReference>
<dbReference type="PANTHER" id="PTHR22807:SF30">
    <property type="entry name" value="28S RRNA (CYTOSINE(4447)-C(5))-METHYLTRANSFERASE-RELATED"/>
    <property type="match status" value="1"/>
</dbReference>
<name>A0A6I8UW70_DROPS</name>
<feature type="compositionally biased region" description="Acidic residues" evidence="10">
    <location>
        <begin position="656"/>
        <end position="668"/>
    </location>
</feature>
<feature type="domain" description="SAM-dependent MTase RsmB/NOP-type" evidence="11">
    <location>
        <begin position="358"/>
        <end position="645"/>
    </location>
</feature>
<dbReference type="FunFam" id="3.30.70.1170:FF:000001">
    <property type="entry name" value="Ribosomal RNA methyltransferase Nop2"/>
    <property type="match status" value="1"/>
</dbReference>
<feature type="compositionally biased region" description="Low complexity" evidence="10">
    <location>
        <begin position="866"/>
        <end position="881"/>
    </location>
</feature>
<feature type="binding site" evidence="9">
    <location>
        <begin position="450"/>
        <end position="456"/>
    </location>
    <ligand>
        <name>S-adenosyl-L-methionine</name>
        <dbReference type="ChEBI" id="CHEBI:59789"/>
    </ligand>
</feature>
<dbReference type="InterPro" id="IPR023267">
    <property type="entry name" value="RCMT"/>
</dbReference>
<feature type="region of interest" description="Disordered" evidence="10">
    <location>
        <begin position="1"/>
        <end position="272"/>
    </location>
</feature>
<feature type="compositionally biased region" description="Basic and acidic residues" evidence="10">
    <location>
        <begin position="772"/>
        <end position="794"/>
    </location>
</feature>
<dbReference type="FunFam" id="3.40.50.150:FF:000495">
    <property type="entry name" value="Nucleolar RNA methyltransferase (Nop2), putative"/>
    <property type="match status" value="1"/>
</dbReference>
<comment type="subcellular location">
    <subcellularLocation>
        <location evidence="1">Nucleus</location>
        <location evidence="1">Nucleolus</location>
    </subcellularLocation>
</comment>
<dbReference type="InterPro" id="IPR018314">
    <property type="entry name" value="RsmB/NOL1/NOP2-like_CS"/>
</dbReference>
<evidence type="ECO:0000256" key="3">
    <source>
        <dbReference type="ARBA" id="ARBA00022517"/>
    </source>
</evidence>
<dbReference type="Proteomes" id="UP000001819">
    <property type="component" value="Chromosome 3"/>
</dbReference>
<dbReference type="InterPro" id="IPR011023">
    <property type="entry name" value="Nop2p"/>
</dbReference>
<evidence type="ECO:0000256" key="5">
    <source>
        <dbReference type="ARBA" id="ARBA00022679"/>
    </source>
</evidence>
<dbReference type="GO" id="GO:0003723">
    <property type="term" value="F:RNA binding"/>
    <property type="evidence" value="ECO:0007669"/>
    <property type="project" value="UniProtKB-UniRule"/>
</dbReference>
<dbReference type="KEGG" id="dpo:4805462"/>
<dbReference type="InterPro" id="IPR001678">
    <property type="entry name" value="MeTrfase_RsmB-F_NOP2_dom"/>
</dbReference>
<keyword evidence="5 9" id="KW-0808">Transferase</keyword>
<keyword evidence="6 9" id="KW-0949">S-adenosyl-L-methionine</keyword>
<dbReference type="PROSITE" id="PS01153">
    <property type="entry name" value="NOL1_NOP2_SUN"/>
    <property type="match status" value="1"/>
</dbReference>
<evidence type="ECO:0000256" key="1">
    <source>
        <dbReference type="ARBA" id="ARBA00004604"/>
    </source>
</evidence>
<dbReference type="InParanoid" id="A0A6I8UW70"/>
<evidence type="ECO:0000256" key="8">
    <source>
        <dbReference type="ARBA" id="ARBA00023242"/>
    </source>
</evidence>
<dbReference type="GO" id="GO:0009383">
    <property type="term" value="F:rRNA (cytosine-C5-)-methyltransferase activity"/>
    <property type="evidence" value="ECO:0007669"/>
    <property type="project" value="TreeGrafter"/>
</dbReference>
<dbReference type="RefSeq" id="XP_001361857.3">
    <property type="nucleotide sequence ID" value="XM_001361820.5"/>
</dbReference>
<dbReference type="PANTHER" id="PTHR22807">
    <property type="entry name" value="NOP2 YEAST -RELATED NOL1/NOP2/FMU SUN DOMAIN-CONTAINING"/>
    <property type="match status" value="1"/>
</dbReference>
<dbReference type="NCBIfam" id="TIGR00446">
    <property type="entry name" value="nop2p"/>
    <property type="match status" value="1"/>
</dbReference>
<sequence length="934" mass="104400">MGRKAEFDDKPKKGPGRKARKQGAPVFRKQSFAPQEEEDKKLSHRQKQRVVKREQKKVVQKAKIQEKRAKGQQKQLAQRQKKYNSDSEPEDEVEPQEASSDEEVPQLVPAGKPQKASATKGFTDENDDWLKPKKQQKLKKLPQPEPDSEEELEEDSDADLEAESGQEDDSDAESAEDVDDDEQEIEEDSDEDDAKVGKLADLSDDDDEANSDDDFDISGDEGAQEGSGSDDDEDDDEDDDDDDKLPIERANKKLKKREAKEAQEAEEEMQMTVDHQDVFQLPTEEEEAEKEITLQDVQQRIKDVTLVLSDFKKYRQADRSRSEYIDRLRQDLCLYYSYNDFLMEKLMDMFPLSELMEYLESSEVARPLTIRTNTLKIRRRQLAGALINRGVNLDPLGKWTKEGLVIFNSQVPLGATPEYLGGYYMIQGASSMLPVMALAPQENERILDMCSAPGGKGSHIAAAMKNSGVLFANDSNRDRIKAVVANFHRLGVVNSVVSCEDGTKFRKIMTGFDRILLDAPCTGTGVVSKDPSVKTTKSDVDVQRCYNLQRKLLLTAIDCVDAKSSTGGIIVYSTCSVLPEENEWVIDYALKKRNVKLVPTGLDFGVEGFTKFRQHRFHPSLNLTKRYYPHTHNMDGFYVAKLKKFSNTIPITKEQQEEDEKQLDEPIEGETTTEAAEAKGAAEDAEENADAEKAPRKLLGKRAGKPSLTDIDLDLKKKKLEANKKKYVAKVFEKPVKVAKTPKPEQPQKTNGKPKAQKNEKPQEATGAPTGQKKEKRLEKNGTPKAQRKEKPLEKNGLPKAQKKKEFKAAQANGKGKPSKPDAGKKFPSQSNGKASPGKRSPAAPKPEAKRFQPKDKKAKVNQQTAKPAASAKANAKLAKAPRIDADDVPVLEGKPIRRQNNLKQKSKQIGQLKKSKTGANPNPRGGKGKKFKK</sequence>
<dbReference type="PROSITE" id="PS51686">
    <property type="entry name" value="SAM_MT_RSMB_NOP"/>
    <property type="match status" value="1"/>
</dbReference>
<keyword evidence="8" id="KW-0539">Nucleus</keyword>
<organism evidence="12 13">
    <name type="scientific">Drosophila pseudoobscura pseudoobscura</name>
    <name type="common">Fruit fly</name>
    <dbReference type="NCBI Taxonomy" id="46245"/>
    <lineage>
        <taxon>Eukaryota</taxon>
        <taxon>Metazoa</taxon>
        <taxon>Ecdysozoa</taxon>
        <taxon>Arthropoda</taxon>
        <taxon>Hexapoda</taxon>
        <taxon>Insecta</taxon>
        <taxon>Pterygota</taxon>
        <taxon>Neoptera</taxon>
        <taxon>Endopterygota</taxon>
        <taxon>Diptera</taxon>
        <taxon>Brachycera</taxon>
        <taxon>Muscomorpha</taxon>
        <taxon>Ephydroidea</taxon>
        <taxon>Drosophilidae</taxon>
        <taxon>Drosophila</taxon>
        <taxon>Sophophora</taxon>
    </lineage>
</organism>
<feature type="compositionally biased region" description="Basic and acidic residues" evidence="10">
    <location>
        <begin position="1"/>
        <end position="12"/>
    </location>
</feature>
<evidence type="ECO:0000256" key="6">
    <source>
        <dbReference type="ARBA" id="ARBA00022691"/>
    </source>
</evidence>
<keyword evidence="7 9" id="KW-0694">RNA-binding</keyword>
<evidence type="ECO:0000313" key="12">
    <source>
        <dbReference type="Proteomes" id="UP000001819"/>
    </source>
</evidence>
<dbReference type="Gene3D" id="3.40.50.150">
    <property type="entry name" value="Vaccinia Virus protein VP39"/>
    <property type="match status" value="1"/>
</dbReference>
<protein>
    <submittedName>
        <fullName evidence="13">25S rRNA (Cytosine-C(5))-methyltransferase nop2</fullName>
    </submittedName>
</protein>
<evidence type="ECO:0000259" key="11">
    <source>
        <dbReference type="PROSITE" id="PS51686"/>
    </source>
</evidence>
<dbReference type="Gene3D" id="3.30.70.1170">
    <property type="entry name" value="Sun protein, domain 3"/>
    <property type="match status" value="1"/>
</dbReference>
<dbReference type="PRINTS" id="PR02012">
    <property type="entry name" value="RCMTNOP2"/>
</dbReference>
<feature type="binding site" evidence="9">
    <location>
        <position position="474"/>
    </location>
    <ligand>
        <name>S-adenosyl-L-methionine</name>
        <dbReference type="ChEBI" id="CHEBI:59789"/>
    </ligand>
</feature>
<dbReference type="GO" id="GO:0070475">
    <property type="term" value="P:rRNA base methylation"/>
    <property type="evidence" value="ECO:0007669"/>
    <property type="project" value="TreeGrafter"/>
</dbReference>
<dbReference type="InterPro" id="IPR023273">
    <property type="entry name" value="RCMT_NOP2"/>
</dbReference>
<feature type="compositionally biased region" description="Acidic residues" evidence="10">
    <location>
        <begin position="146"/>
        <end position="193"/>
    </location>
</feature>
<dbReference type="GO" id="GO:0000470">
    <property type="term" value="P:maturation of LSU-rRNA"/>
    <property type="evidence" value="ECO:0007669"/>
    <property type="project" value="TreeGrafter"/>
</dbReference>
<dbReference type="PRINTS" id="PR02008">
    <property type="entry name" value="RCMTFAMILY"/>
</dbReference>
<feature type="binding site" evidence="9">
    <location>
        <position position="518"/>
    </location>
    <ligand>
        <name>S-adenosyl-L-methionine</name>
        <dbReference type="ChEBI" id="CHEBI:59789"/>
    </ligand>
</feature>
<evidence type="ECO:0000313" key="13">
    <source>
        <dbReference type="RefSeq" id="XP_001361857.3"/>
    </source>
</evidence>
<evidence type="ECO:0000256" key="7">
    <source>
        <dbReference type="ARBA" id="ARBA00022884"/>
    </source>
</evidence>
<gene>
    <name evidence="13" type="primary">LOC4805462</name>
</gene>
<feature type="region of interest" description="Disordered" evidence="10">
    <location>
        <begin position="652"/>
        <end position="704"/>
    </location>
</feature>
<feature type="compositionally biased region" description="Polar residues" evidence="10">
    <location>
        <begin position="899"/>
        <end position="910"/>
    </location>
</feature>
<evidence type="ECO:0000256" key="10">
    <source>
        <dbReference type="SAM" id="MobiDB-lite"/>
    </source>
</evidence>
<accession>A0A6I8UW70</accession>
<dbReference type="InterPro" id="IPR049560">
    <property type="entry name" value="MeTrfase_RsmB-F_NOP2_cat"/>
</dbReference>
<dbReference type="SUPFAM" id="SSF53335">
    <property type="entry name" value="S-adenosyl-L-methionine-dependent methyltransferases"/>
    <property type="match status" value="1"/>
</dbReference>
<feature type="compositionally biased region" description="Basic and acidic residues" evidence="10">
    <location>
        <begin position="51"/>
        <end position="69"/>
    </location>
</feature>
<keyword evidence="4 9" id="KW-0489">Methyltransferase</keyword>
<evidence type="ECO:0000256" key="4">
    <source>
        <dbReference type="ARBA" id="ARBA00022603"/>
    </source>
</evidence>
<keyword evidence="3" id="KW-0690">Ribosome biogenesis</keyword>
<feature type="active site" description="Nucleophile" evidence="9">
    <location>
        <position position="575"/>
    </location>
</feature>
<dbReference type="InterPro" id="IPR029063">
    <property type="entry name" value="SAM-dependent_MTases_sf"/>
</dbReference>
<comment type="similarity">
    <text evidence="2 9">Belongs to the class I-like SAM-binding methyltransferase superfamily. RsmB/NOP family.</text>
</comment>
<dbReference type="AlphaFoldDB" id="A0A6I8UW70"/>
<dbReference type="FunCoup" id="A0A6I8UW70">
    <property type="interactions" value="1133"/>
</dbReference>
<dbReference type="GO" id="GO:0005730">
    <property type="term" value="C:nucleolus"/>
    <property type="evidence" value="ECO:0007669"/>
    <property type="project" value="UniProtKB-SubCell"/>
</dbReference>
<feature type="compositionally biased region" description="Basic and acidic residues" evidence="10">
    <location>
        <begin position="847"/>
        <end position="856"/>
    </location>
</feature>
<evidence type="ECO:0000256" key="9">
    <source>
        <dbReference type="PROSITE-ProRule" id="PRU01023"/>
    </source>
</evidence>
<reference evidence="12" key="1">
    <citation type="submission" date="2024-06" db="UniProtKB">
        <authorList>
            <consortium name="RefSeq"/>
        </authorList>
    </citation>
    <scope>NUCLEOTIDE SEQUENCE [LARGE SCALE GENOMIC DNA]</scope>
    <source>
        <strain evidence="12">MV2-25</strain>
    </source>
</reference>
<proteinExistence type="inferred from homology"/>
<keyword evidence="12" id="KW-1185">Reference proteome</keyword>